<dbReference type="PROSITE" id="PS50110">
    <property type="entry name" value="RESPONSE_REGULATORY"/>
    <property type="match status" value="1"/>
</dbReference>
<dbReference type="PANTHER" id="PTHR43280">
    <property type="entry name" value="ARAC-FAMILY TRANSCRIPTIONAL REGULATOR"/>
    <property type="match status" value="1"/>
</dbReference>
<dbReference type="Pfam" id="PF12833">
    <property type="entry name" value="HTH_18"/>
    <property type="match status" value="1"/>
</dbReference>
<dbReference type="InterPro" id="IPR029787">
    <property type="entry name" value="Nucleotide_cyclase"/>
</dbReference>
<dbReference type="SMART" id="SM00342">
    <property type="entry name" value="HTH_ARAC"/>
    <property type="match status" value="1"/>
</dbReference>
<keyword evidence="3" id="KW-0804">Transcription</keyword>
<evidence type="ECO:0000256" key="3">
    <source>
        <dbReference type="ARBA" id="ARBA00023163"/>
    </source>
</evidence>
<evidence type="ECO:0000313" key="8">
    <source>
        <dbReference type="Proteomes" id="UP000670947"/>
    </source>
</evidence>
<keyword evidence="1" id="KW-0805">Transcription regulation</keyword>
<dbReference type="SUPFAM" id="SSF55073">
    <property type="entry name" value="Nucleotide cyclase"/>
    <property type="match status" value="1"/>
</dbReference>
<dbReference type="PANTHER" id="PTHR43280:SF2">
    <property type="entry name" value="HTH-TYPE TRANSCRIPTIONAL REGULATOR EXSA"/>
    <property type="match status" value="1"/>
</dbReference>
<dbReference type="Gene3D" id="3.40.50.2300">
    <property type="match status" value="1"/>
</dbReference>
<organism evidence="7 8">
    <name type="scientific">Paenibacillus artemisiicola</name>
    <dbReference type="NCBI Taxonomy" id="1172618"/>
    <lineage>
        <taxon>Bacteria</taxon>
        <taxon>Bacillati</taxon>
        <taxon>Bacillota</taxon>
        <taxon>Bacilli</taxon>
        <taxon>Bacillales</taxon>
        <taxon>Paenibacillaceae</taxon>
        <taxon>Paenibacillus</taxon>
    </lineage>
</organism>
<dbReference type="Proteomes" id="UP000670947">
    <property type="component" value="Unassembled WGS sequence"/>
</dbReference>
<dbReference type="SUPFAM" id="SSF52172">
    <property type="entry name" value="CheY-like"/>
    <property type="match status" value="1"/>
</dbReference>
<accession>A0ABS3W2Z3</accession>
<dbReference type="InterPro" id="IPR041522">
    <property type="entry name" value="CdaR_GGDEF"/>
</dbReference>
<sequence length="538" mass="61037">MYSVMIVEDEMLVRLGFKNAVAWERYGMAVVADAANGREAWTQYSGGRRPDVVITDLRMPIMDGLELIKKIRERDAQTRIVILSCLEDFDLMRQAMQLGISSYILKLTMTEEEIHQVLSRVRDELGAQRAIGPSTGIIRNPGLLKENVIKNFVFYRLYSKEEFARHIDQLKLRLHPERLVVCTMEIDHFERVRAKFNDAKGELIRVTFLNVLNELLDQAERGEVVADEDKRYLFLFSFRDVASELKIREELSAVLLQVQKVMKRFFNISASFGVSGMRTGYGALHELYRESEQAIGWKFFFGTERLLFRSDIDPAAVEAGARRKIGLFGEQWAGDEGIGRQELEAIVRTFLASGQPGSEQDVRKLFVRLLHGPAVAAALSEVEATALAASRGEEMQACETLDECADAFAGFLLDVAAARGTKKRLSPDVARAVRHAQERYGEEISLQGVAERLGLSPNHLSALFKKELQLNFTEYVNRVRLEKAKELLLNTNLKSYEIARRVGFADDSYFSRAFKKHTGVRPNGFRRLWIDDRPGAAD</sequence>
<dbReference type="CDD" id="cd17536">
    <property type="entry name" value="REC_YesN-like"/>
    <property type="match status" value="1"/>
</dbReference>
<dbReference type="InterPro" id="IPR020449">
    <property type="entry name" value="Tscrpt_reg_AraC-type_HTH"/>
</dbReference>
<comment type="caution">
    <text evidence="7">The sequence shown here is derived from an EMBL/GenBank/DDBJ whole genome shotgun (WGS) entry which is preliminary data.</text>
</comment>
<dbReference type="Pfam" id="PF17853">
    <property type="entry name" value="GGDEF_2"/>
    <property type="match status" value="1"/>
</dbReference>
<keyword evidence="4" id="KW-0597">Phosphoprotein</keyword>
<reference evidence="7 8" key="1">
    <citation type="submission" date="2021-03" db="EMBL/GenBank/DDBJ databases">
        <title>Paenibacillus artemisicola MWE-103 whole genome sequence.</title>
        <authorList>
            <person name="Ham Y.J."/>
        </authorList>
    </citation>
    <scope>NUCLEOTIDE SEQUENCE [LARGE SCALE GENOMIC DNA]</scope>
    <source>
        <strain evidence="7 8">MWE-103</strain>
    </source>
</reference>
<dbReference type="InterPro" id="IPR009057">
    <property type="entry name" value="Homeodomain-like_sf"/>
</dbReference>
<dbReference type="RefSeq" id="WP_208845643.1">
    <property type="nucleotide sequence ID" value="NZ_JAGGDJ010000001.1"/>
</dbReference>
<feature type="domain" description="HTH araC/xylS-type" evidence="5">
    <location>
        <begin position="430"/>
        <end position="528"/>
    </location>
</feature>
<dbReference type="Pfam" id="PF00072">
    <property type="entry name" value="Response_reg"/>
    <property type="match status" value="1"/>
</dbReference>
<keyword evidence="2" id="KW-0238">DNA-binding</keyword>
<dbReference type="PRINTS" id="PR00032">
    <property type="entry name" value="HTHARAC"/>
</dbReference>
<feature type="domain" description="Response regulatory" evidence="6">
    <location>
        <begin position="3"/>
        <end position="121"/>
    </location>
</feature>
<evidence type="ECO:0000259" key="6">
    <source>
        <dbReference type="PROSITE" id="PS50110"/>
    </source>
</evidence>
<proteinExistence type="predicted"/>
<dbReference type="InterPro" id="IPR001789">
    <property type="entry name" value="Sig_transdc_resp-reg_receiver"/>
</dbReference>
<dbReference type="InterPro" id="IPR018060">
    <property type="entry name" value="HTH_AraC"/>
</dbReference>
<dbReference type="SMART" id="SM00448">
    <property type="entry name" value="REC"/>
    <property type="match status" value="1"/>
</dbReference>
<evidence type="ECO:0000313" key="7">
    <source>
        <dbReference type="EMBL" id="MBO7742662.1"/>
    </source>
</evidence>
<evidence type="ECO:0000256" key="4">
    <source>
        <dbReference type="PROSITE-ProRule" id="PRU00169"/>
    </source>
</evidence>
<evidence type="ECO:0000256" key="1">
    <source>
        <dbReference type="ARBA" id="ARBA00023015"/>
    </source>
</evidence>
<dbReference type="EMBL" id="JAGGDJ010000001">
    <property type="protein sequence ID" value="MBO7742662.1"/>
    <property type="molecule type" value="Genomic_DNA"/>
</dbReference>
<evidence type="ECO:0000259" key="5">
    <source>
        <dbReference type="PROSITE" id="PS01124"/>
    </source>
</evidence>
<dbReference type="PROSITE" id="PS01124">
    <property type="entry name" value="HTH_ARAC_FAMILY_2"/>
    <property type="match status" value="1"/>
</dbReference>
<name>A0ABS3W2Z3_9BACL</name>
<feature type="modified residue" description="4-aspartylphosphate" evidence="4">
    <location>
        <position position="56"/>
    </location>
</feature>
<keyword evidence="8" id="KW-1185">Reference proteome</keyword>
<gene>
    <name evidence="7" type="ORF">I8J29_00545</name>
</gene>
<dbReference type="Gene3D" id="1.10.10.60">
    <property type="entry name" value="Homeodomain-like"/>
    <property type="match status" value="2"/>
</dbReference>
<dbReference type="SUPFAM" id="SSF46689">
    <property type="entry name" value="Homeodomain-like"/>
    <property type="match status" value="2"/>
</dbReference>
<evidence type="ECO:0000256" key="2">
    <source>
        <dbReference type="ARBA" id="ARBA00023125"/>
    </source>
</evidence>
<dbReference type="InterPro" id="IPR011006">
    <property type="entry name" value="CheY-like_superfamily"/>
</dbReference>
<protein>
    <submittedName>
        <fullName evidence="7">Helix-turn-helix domain-containing protein</fullName>
    </submittedName>
</protein>